<keyword evidence="2 5" id="KW-0812">Transmembrane</keyword>
<evidence type="ECO:0000313" key="7">
    <source>
        <dbReference type="Proteomes" id="UP000255328"/>
    </source>
</evidence>
<reference evidence="6 7" key="1">
    <citation type="submission" date="2018-06" db="EMBL/GenBank/DDBJ databases">
        <authorList>
            <consortium name="Pathogen Informatics"/>
            <person name="Doyle S."/>
        </authorList>
    </citation>
    <scope>NUCLEOTIDE SEQUENCE [LARGE SCALE GENOMIC DNA]</scope>
    <source>
        <strain evidence="6 7">NCTC10723</strain>
    </source>
</reference>
<accession>A0A377GP63</accession>
<dbReference type="GO" id="GO:0016020">
    <property type="term" value="C:membrane"/>
    <property type="evidence" value="ECO:0007669"/>
    <property type="project" value="UniProtKB-SubCell"/>
</dbReference>
<evidence type="ECO:0000256" key="4">
    <source>
        <dbReference type="ARBA" id="ARBA00023136"/>
    </source>
</evidence>
<organism evidence="6 7">
    <name type="scientific">Fusobacterium necrogenes</name>
    <dbReference type="NCBI Taxonomy" id="858"/>
    <lineage>
        <taxon>Bacteria</taxon>
        <taxon>Fusobacteriati</taxon>
        <taxon>Fusobacteriota</taxon>
        <taxon>Fusobacteriia</taxon>
        <taxon>Fusobacteriales</taxon>
        <taxon>Fusobacteriaceae</taxon>
        <taxon>Fusobacterium</taxon>
    </lineage>
</organism>
<feature type="transmembrane region" description="Helical" evidence="5">
    <location>
        <begin position="40"/>
        <end position="58"/>
    </location>
</feature>
<comment type="subcellular location">
    <subcellularLocation>
        <location evidence="1">Membrane</location>
    </subcellularLocation>
</comment>
<keyword evidence="7" id="KW-1185">Reference proteome</keyword>
<keyword evidence="4 5" id="KW-0472">Membrane</keyword>
<dbReference type="RefSeq" id="WP_115268272.1">
    <property type="nucleotide sequence ID" value="NZ_UGGU01000002.1"/>
</dbReference>
<protein>
    <submittedName>
        <fullName evidence="6">Type IV secretory pathway, VirB3-like protein</fullName>
    </submittedName>
</protein>
<sequence length="80" mass="9202">MIIHPICKALTTDITIAGGARTPVILNGTLATVSILSLQSWQLGIFFIFTHFVIVYLTKKDQKFFDCFKNYIKYDEYYDS</sequence>
<dbReference type="AlphaFoldDB" id="A0A377GP63"/>
<evidence type="ECO:0000256" key="2">
    <source>
        <dbReference type="ARBA" id="ARBA00022692"/>
    </source>
</evidence>
<evidence type="ECO:0000313" key="6">
    <source>
        <dbReference type="EMBL" id="STO28769.1"/>
    </source>
</evidence>
<dbReference type="OrthoDB" id="90568at2"/>
<evidence type="ECO:0000256" key="1">
    <source>
        <dbReference type="ARBA" id="ARBA00004370"/>
    </source>
</evidence>
<evidence type="ECO:0000256" key="5">
    <source>
        <dbReference type="SAM" id="Phobius"/>
    </source>
</evidence>
<dbReference type="Pfam" id="PF05101">
    <property type="entry name" value="VirB3"/>
    <property type="match status" value="1"/>
</dbReference>
<dbReference type="Proteomes" id="UP000255328">
    <property type="component" value="Unassembled WGS sequence"/>
</dbReference>
<proteinExistence type="predicted"/>
<dbReference type="InterPro" id="IPR007792">
    <property type="entry name" value="T4SS_VirB3/TrbD/AvhB"/>
</dbReference>
<evidence type="ECO:0000256" key="3">
    <source>
        <dbReference type="ARBA" id="ARBA00022989"/>
    </source>
</evidence>
<gene>
    <name evidence="6" type="ORF">NCTC10723_00080</name>
</gene>
<name>A0A377GP63_9FUSO</name>
<dbReference type="EMBL" id="UGGU01000002">
    <property type="protein sequence ID" value="STO28769.1"/>
    <property type="molecule type" value="Genomic_DNA"/>
</dbReference>
<keyword evidence="3 5" id="KW-1133">Transmembrane helix</keyword>